<evidence type="ECO:0000256" key="7">
    <source>
        <dbReference type="ARBA" id="ARBA00023288"/>
    </source>
</evidence>
<evidence type="ECO:0000256" key="4">
    <source>
        <dbReference type="ARBA" id="ARBA00022737"/>
    </source>
</evidence>
<keyword evidence="7" id="KW-0449">Lipoprotein</keyword>
<feature type="chain" id="PRO_5004154049" description="Variable surface lipoprotein" evidence="9">
    <location>
        <begin position="25"/>
        <end position="213"/>
    </location>
</feature>
<sequence>MKKINKFLLALGSVASLAAMPLIAANCGGTKNEQKTPSEKNPGNNNNNQGGNNSGGTNNSGSNNQNKKEDKVAALKAEYNVLSEVAKKFPGKLYGEKLWDQFDKLRKEITALNKDTNEDKVKEIEKHLSEFDKKILAELDDKYTDAIAGYKHLLNYKLNAINEKAKKSPFNKYDTVWTDFDKLRNQIKTAKKNDFSKIIEELKKFAEKVEKLN</sequence>
<evidence type="ECO:0000256" key="8">
    <source>
        <dbReference type="SAM" id="MobiDB-lite"/>
    </source>
</evidence>
<comment type="caution">
    <text evidence="10">The sequence shown here is derived from an EMBL/GenBank/DDBJ whole genome shotgun (WGS) entry which is preliminary data.</text>
</comment>
<evidence type="ECO:0000256" key="2">
    <source>
        <dbReference type="ARBA" id="ARBA00022475"/>
    </source>
</evidence>
<dbReference type="GO" id="GO:0005886">
    <property type="term" value="C:plasma membrane"/>
    <property type="evidence" value="ECO:0007669"/>
    <property type="project" value="UniProtKB-SubCell"/>
</dbReference>
<organism evidence="10 11">
    <name type="scientific">Metamycoplasma auris 15026</name>
    <dbReference type="NCBI Taxonomy" id="1188233"/>
    <lineage>
        <taxon>Bacteria</taxon>
        <taxon>Bacillati</taxon>
        <taxon>Mycoplasmatota</taxon>
        <taxon>Mycoplasmoidales</taxon>
        <taxon>Metamycoplasmataceae</taxon>
        <taxon>Metamycoplasma</taxon>
    </lineage>
</organism>
<dbReference type="InterPro" id="IPR049890">
    <property type="entry name" value="VlpA-F-like_signal"/>
</dbReference>
<keyword evidence="2" id="KW-1003">Cell membrane</keyword>
<evidence type="ECO:0008006" key="12">
    <source>
        <dbReference type="Google" id="ProtNLM"/>
    </source>
</evidence>
<evidence type="ECO:0000256" key="3">
    <source>
        <dbReference type="ARBA" id="ARBA00022729"/>
    </source>
</evidence>
<keyword evidence="3 9" id="KW-0732">Signal</keyword>
<keyword evidence="11" id="KW-1185">Reference proteome</keyword>
<evidence type="ECO:0000313" key="10">
    <source>
        <dbReference type="EMBL" id="ENY69082.1"/>
    </source>
</evidence>
<feature type="signal peptide" evidence="9">
    <location>
        <begin position="1"/>
        <end position="24"/>
    </location>
</feature>
<evidence type="ECO:0000256" key="1">
    <source>
        <dbReference type="ARBA" id="ARBA00004193"/>
    </source>
</evidence>
<dbReference type="AlphaFoldDB" id="N9V103"/>
<keyword evidence="6" id="KW-0564">Palmitate</keyword>
<accession>N9V103</accession>
<evidence type="ECO:0000256" key="9">
    <source>
        <dbReference type="SAM" id="SignalP"/>
    </source>
</evidence>
<name>N9V103_9BACT</name>
<evidence type="ECO:0000313" key="11">
    <source>
        <dbReference type="Proteomes" id="UP000013131"/>
    </source>
</evidence>
<dbReference type="STRING" id="1188233.MAU_2150"/>
<evidence type="ECO:0000256" key="5">
    <source>
        <dbReference type="ARBA" id="ARBA00023136"/>
    </source>
</evidence>
<keyword evidence="4" id="KW-0677">Repeat</keyword>
<gene>
    <name evidence="10" type="ORF">MAU_2150</name>
</gene>
<keyword evidence="5" id="KW-0472">Membrane</keyword>
<feature type="region of interest" description="Disordered" evidence="8">
    <location>
        <begin position="28"/>
        <end position="70"/>
    </location>
</feature>
<evidence type="ECO:0000256" key="6">
    <source>
        <dbReference type="ARBA" id="ARBA00023139"/>
    </source>
</evidence>
<dbReference type="OrthoDB" id="398306at2"/>
<dbReference type="PATRIC" id="fig|1188233.3.peg.217"/>
<dbReference type="EMBL" id="AORI01000006">
    <property type="protein sequence ID" value="ENY69082.1"/>
    <property type="molecule type" value="Genomic_DNA"/>
</dbReference>
<protein>
    <recommendedName>
        <fullName evidence="12">Variable surface lipoprotein</fullName>
    </recommendedName>
</protein>
<comment type="subcellular location">
    <subcellularLocation>
        <location evidence="1">Cell membrane</location>
        <topology evidence="1">Lipid-anchor</topology>
    </subcellularLocation>
</comment>
<dbReference type="RefSeq" id="WP_004423889.1">
    <property type="nucleotide sequence ID" value="NZ_AORI01000006.1"/>
</dbReference>
<proteinExistence type="predicted"/>
<dbReference type="Proteomes" id="UP000013131">
    <property type="component" value="Unassembled WGS sequence"/>
</dbReference>
<reference evidence="10 11" key="1">
    <citation type="journal article" date="2013" name="Genome Announc.">
        <title>Draft Genome Sequences of Mycoplasma auris and Mycoplasma yeatsii, Two Species of the Ear Canal of Caprinae.</title>
        <authorList>
            <person name="Dordet-Frisoni E."/>
            <person name="Baranowski E."/>
            <person name="Barre A."/>
            <person name="Blanchard A."/>
            <person name="Breton M."/>
            <person name="Couture C."/>
            <person name="Dupuy V."/>
            <person name="Gaurivaud P."/>
            <person name="Jacob D."/>
            <person name="Lemaitre C."/>
            <person name="Manso-Silvan L."/>
            <person name="Nikolski M."/>
            <person name="Nouvel L.X."/>
            <person name="Poumarat F."/>
            <person name="Sirand-Pugnet P."/>
            <person name="Thebault P."/>
            <person name="Theil S."/>
            <person name="Thiaucourt F."/>
            <person name="Citti C."/>
            <person name="Tardy F."/>
        </authorList>
    </citation>
    <scope>NUCLEOTIDE SEQUENCE [LARGE SCALE GENOMIC DNA]</scope>
    <source>
        <strain evidence="10 11">15026</strain>
    </source>
</reference>
<dbReference type="NCBIfam" id="NF033817">
    <property type="entry name" value="Mplas_variab_LP"/>
    <property type="match status" value="1"/>
</dbReference>
<feature type="compositionally biased region" description="Low complexity" evidence="8">
    <location>
        <begin position="41"/>
        <end position="65"/>
    </location>
</feature>